<sequence length="701" mass="78829">MKSDASQALDQRHGKQRVPAEREEVVVTADALQPQQLGPQSGKGALGRALRCFERTQREGIGLRIGQRSAVELAARRERQRVERDEGRRHHVVGQTRREMLAQRAGIDIGKQRDIGDERLILRTLMPRPRDDHRFAHGGMSGDLSLDLARFDAEPANLDLMVIAAKKLDIAVEMKAREVAGTVDARTRHERVVEETLGGELGPVQIAARHARAADIQLAHGAGRHHAAQRIENIGARVGERLADDGPRLLARDLGDGGIDGALGRTIDVEGADLRGARETVPGLRRERFAAHEHRQRRLPLFEQAGGEERVELRRRAVEHVDARLVEKVDQRHRIGAHVGGNDDEPMSAEQRGEILHRGIERDARVQRDAGVRGAMREHRRVQCVMQIQHMTMLDQHALRLAGRTGRVDRVGEMMRGETGHMRIVLRQRIVERYAGVQHGERARVAQGLSAGRIGDEQHGRRVAENVAQALAGISRIERYIRAARLEDREERGDRADAALHAQRHAVFRTHARRDHTMREPVRARIELRERERRAVAFERDGIGRASSLLLQKLMDAQMLGIRRGRVVPRFEPRLPLGQDELERMQRRIGLGQRLFEQTREAPRMGIHGIGGVERWIAVEHQFDAEFIAFVMDDEREIIGRSIEGAIRSDPASGEIQREAVVRHDVHGRPEERPVGFDASHIASNVLHAIALMAQDPATLP</sequence>
<dbReference type="Proteomes" id="UP000054624">
    <property type="component" value="Unassembled WGS sequence"/>
</dbReference>
<dbReference type="EMBL" id="FCOI02000035">
    <property type="protein sequence ID" value="SAK90592.1"/>
    <property type="molecule type" value="Genomic_DNA"/>
</dbReference>
<evidence type="ECO:0000313" key="3">
    <source>
        <dbReference type="Proteomes" id="UP000054624"/>
    </source>
</evidence>
<dbReference type="AlphaFoldDB" id="A0A158D7E6"/>
<accession>A0A158D7E6</accession>
<reference evidence="3" key="1">
    <citation type="submission" date="2016-01" db="EMBL/GenBank/DDBJ databases">
        <authorList>
            <person name="Peeters Charlotte."/>
        </authorList>
    </citation>
    <scope>NUCLEOTIDE SEQUENCE [LARGE SCALE GENOMIC DNA]</scope>
</reference>
<proteinExistence type="predicted"/>
<protein>
    <submittedName>
        <fullName evidence="2">Uncharacterized protein</fullName>
    </submittedName>
</protein>
<evidence type="ECO:0000313" key="2">
    <source>
        <dbReference type="EMBL" id="SAK90592.1"/>
    </source>
</evidence>
<keyword evidence="3" id="KW-1185">Reference proteome</keyword>
<dbReference type="STRING" id="1777137.AWB76_06560"/>
<gene>
    <name evidence="2" type="ORF">AWB76_06560</name>
</gene>
<feature type="compositionally biased region" description="Basic and acidic residues" evidence="1">
    <location>
        <begin position="10"/>
        <end position="22"/>
    </location>
</feature>
<dbReference type="AntiFam" id="ANF00178">
    <property type="entry name" value="Shadow ORF (opposite dhbF)"/>
</dbReference>
<organism evidence="2 3">
    <name type="scientific">Caballeronia temeraria</name>
    <dbReference type="NCBI Taxonomy" id="1777137"/>
    <lineage>
        <taxon>Bacteria</taxon>
        <taxon>Pseudomonadati</taxon>
        <taxon>Pseudomonadota</taxon>
        <taxon>Betaproteobacteria</taxon>
        <taxon>Burkholderiales</taxon>
        <taxon>Burkholderiaceae</taxon>
        <taxon>Caballeronia</taxon>
    </lineage>
</organism>
<feature type="region of interest" description="Disordered" evidence="1">
    <location>
        <begin position="1"/>
        <end position="22"/>
    </location>
</feature>
<name>A0A158D7E6_9BURK</name>
<evidence type="ECO:0000256" key="1">
    <source>
        <dbReference type="SAM" id="MobiDB-lite"/>
    </source>
</evidence>